<comment type="subcellular location">
    <subcellularLocation>
        <location evidence="1">Membrane</location>
        <topology evidence="1">Multi-pass membrane protein</topology>
    </subcellularLocation>
</comment>
<dbReference type="PRINTS" id="PR00237">
    <property type="entry name" value="GPCRRHODOPSN"/>
</dbReference>
<gene>
    <name evidence="12" type="ORF">MENT_LOCUS3841</name>
</gene>
<comment type="caution">
    <text evidence="12">The sequence shown here is derived from an EMBL/GenBank/DDBJ whole genome shotgun (WGS) entry which is preliminary data.</text>
</comment>
<evidence type="ECO:0000256" key="10">
    <source>
        <dbReference type="SAM" id="Phobius"/>
    </source>
</evidence>
<keyword evidence="5 9" id="KW-0297">G-protein coupled receptor</keyword>
<keyword evidence="7 9" id="KW-0675">Receptor</keyword>
<feature type="transmembrane region" description="Helical" evidence="10">
    <location>
        <begin position="140"/>
        <end position="158"/>
    </location>
</feature>
<dbReference type="PROSITE" id="PS50262">
    <property type="entry name" value="G_PROTEIN_RECEP_F1_2"/>
    <property type="match status" value="1"/>
</dbReference>
<evidence type="ECO:0000256" key="8">
    <source>
        <dbReference type="ARBA" id="ARBA00023224"/>
    </source>
</evidence>
<evidence type="ECO:0000256" key="1">
    <source>
        <dbReference type="ARBA" id="ARBA00004141"/>
    </source>
</evidence>
<accession>A0A6V7TS92</accession>
<evidence type="ECO:0000313" key="12">
    <source>
        <dbReference type="EMBL" id="CAD2132895.1"/>
    </source>
</evidence>
<dbReference type="InterPro" id="IPR000611">
    <property type="entry name" value="NPY_rcpt"/>
</dbReference>
<dbReference type="SUPFAM" id="SSF81321">
    <property type="entry name" value="Family A G protein-coupled receptor-like"/>
    <property type="match status" value="1"/>
</dbReference>
<dbReference type="Pfam" id="PF00001">
    <property type="entry name" value="7tm_1"/>
    <property type="match status" value="1"/>
</dbReference>
<dbReference type="PROSITE" id="PS00237">
    <property type="entry name" value="G_PROTEIN_RECEP_F1_1"/>
    <property type="match status" value="1"/>
</dbReference>
<sequence length="419" mass="48375">MDKLTTSKQLLFNNQTNNYLNKQEDILVVDYGVEDDDSYLNELTDEEYIDFVADFLKPTPIEWVFVVLFFILMVVGICGNCLVVYVVSRNKHMWTSMNLFLTNLALSDLLVLVFCLPPTVLNDITKTFWLSEGFCKAMLFVQNTSVYVSVLTLVAISLERWKAISKPLSIALPSKTTCQFILFIWLFAAFLSLPEPFTLKTFSAEYARKNLNTKWGTRCKESWSPSFQQKYQLIQTLVLFIAPLLVISALCVHMNIVLRQKALQIGSRHLRERQRAMRMLIAVVLVFAISYMPVHLHNIAAAFQFDRWGSDEDEQQQQPSLILIALRKFIPRVMSYSSSVINPITYNFMSEKFRKEFRRACCCGEQRKESLNRKESMMAFRRPSSFSPANAQKHHIPLSRRCTALSTIICCTNALKRRV</sequence>
<feature type="transmembrane region" description="Helical" evidence="10">
    <location>
        <begin position="63"/>
        <end position="87"/>
    </location>
</feature>
<evidence type="ECO:0000256" key="3">
    <source>
        <dbReference type="ARBA" id="ARBA00022692"/>
    </source>
</evidence>
<evidence type="ECO:0000256" key="2">
    <source>
        <dbReference type="ARBA" id="ARBA00010663"/>
    </source>
</evidence>
<keyword evidence="4 10" id="KW-1133">Transmembrane helix</keyword>
<feature type="transmembrane region" description="Helical" evidence="10">
    <location>
        <begin position="170"/>
        <end position="193"/>
    </location>
</feature>
<feature type="domain" description="G-protein coupled receptors family 1 profile" evidence="11">
    <location>
        <begin position="79"/>
        <end position="346"/>
    </location>
</feature>
<keyword evidence="3 9" id="KW-0812">Transmembrane</keyword>
<evidence type="ECO:0000259" key="11">
    <source>
        <dbReference type="PROSITE" id="PS50262"/>
    </source>
</evidence>
<evidence type="ECO:0000256" key="9">
    <source>
        <dbReference type="RuleBase" id="RU000688"/>
    </source>
</evidence>
<dbReference type="InterPro" id="IPR000276">
    <property type="entry name" value="GPCR_Rhodpsn"/>
</dbReference>
<dbReference type="AlphaFoldDB" id="A0A6V7TS92"/>
<dbReference type="PANTHER" id="PTHR45695">
    <property type="entry name" value="LEUCOKININ RECEPTOR-RELATED"/>
    <property type="match status" value="1"/>
</dbReference>
<feature type="transmembrane region" description="Helical" evidence="10">
    <location>
        <begin position="279"/>
        <end position="303"/>
    </location>
</feature>
<protein>
    <recommendedName>
        <fullName evidence="11">G-protein coupled receptors family 1 profile domain-containing protein</fullName>
    </recommendedName>
</protein>
<comment type="similarity">
    <text evidence="2 9">Belongs to the G-protein coupled receptor 1 family.</text>
</comment>
<keyword evidence="6 10" id="KW-0472">Membrane</keyword>
<dbReference type="GO" id="GO:0005886">
    <property type="term" value="C:plasma membrane"/>
    <property type="evidence" value="ECO:0007669"/>
    <property type="project" value="TreeGrafter"/>
</dbReference>
<keyword evidence="8 9" id="KW-0807">Transducer</keyword>
<reference evidence="12 13" key="1">
    <citation type="submission" date="2020-08" db="EMBL/GenBank/DDBJ databases">
        <authorList>
            <person name="Koutsovoulos G."/>
            <person name="Danchin GJ E."/>
        </authorList>
    </citation>
    <scope>NUCLEOTIDE SEQUENCE [LARGE SCALE GENOMIC DNA]</scope>
</reference>
<dbReference type="GO" id="GO:0004983">
    <property type="term" value="F:neuropeptide Y receptor activity"/>
    <property type="evidence" value="ECO:0007669"/>
    <property type="project" value="InterPro"/>
</dbReference>
<feature type="transmembrane region" description="Helical" evidence="10">
    <location>
        <begin position="233"/>
        <end position="258"/>
    </location>
</feature>
<feature type="transmembrane region" description="Helical" evidence="10">
    <location>
        <begin position="99"/>
        <end position="120"/>
    </location>
</feature>
<evidence type="ECO:0000256" key="6">
    <source>
        <dbReference type="ARBA" id="ARBA00023136"/>
    </source>
</evidence>
<evidence type="ECO:0000256" key="7">
    <source>
        <dbReference type="ARBA" id="ARBA00023170"/>
    </source>
</evidence>
<evidence type="ECO:0000256" key="4">
    <source>
        <dbReference type="ARBA" id="ARBA00022989"/>
    </source>
</evidence>
<name>A0A6V7TS92_MELEN</name>
<dbReference type="Proteomes" id="UP000580250">
    <property type="component" value="Unassembled WGS sequence"/>
</dbReference>
<dbReference type="Gene3D" id="1.20.1070.10">
    <property type="entry name" value="Rhodopsin 7-helix transmembrane proteins"/>
    <property type="match status" value="1"/>
</dbReference>
<evidence type="ECO:0000313" key="13">
    <source>
        <dbReference type="Proteomes" id="UP000580250"/>
    </source>
</evidence>
<dbReference type="OrthoDB" id="5987936at2759"/>
<dbReference type="PRINTS" id="PR01012">
    <property type="entry name" value="NRPEPTIDEYR"/>
</dbReference>
<dbReference type="CDD" id="cd14993">
    <property type="entry name" value="7tmA_CCKR-like"/>
    <property type="match status" value="1"/>
</dbReference>
<evidence type="ECO:0000256" key="5">
    <source>
        <dbReference type="ARBA" id="ARBA00023040"/>
    </source>
</evidence>
<dbReference type="PANTHER" id="PTHR45695:SF15">
    <property type="entry name" value="OPSIN RH2"/>
    <property type="match status" value="1"/>
</dbReference>
<dbReference type="EMBL" id="CAJEWN010000012">
    <property type="protein sequence ID" value="CAD2132895.1"/>
    <property type="molecule type" value="Genomic_DNA"/>
</dbReference>
<organism evidence="12 13">
    <name type="scientific">Meloidogyne enterolobii</name>
    <name type="common">Root-knot nematode worm</name>
    <name type="synonym">Meloidogyne mayaguensis</name>
    <dbReference type="NCBI Taxonomy" id="390850"/>
    <lineage>
        <taxon>Eukaryota</taxon>
        <taxon>Metazoa</taxon>
        <taxon>Ecdysozoa</taxon>
        <taxon>Nematoda</taxon>
        <taxon>Chromadorea</taxon>
        <taxon>Rhabditida</taxon>
        <taxon>Tylenchina</taxon>
        <taxon>Tylenchomorpha</taxon>
        <taxon>Tylenchoidea</taxon>
        <taxon>Meloidogynidae</taxon>
        <taxon>Meloidogyninae</taxon>
        <taxon>Meloidogyne</taxon>
    </lineage>
</organism>
<proteinExistence type="inferred from homology"/>
<dbReference type="InterPro" id="IPR017452">
    <property type="entry name" value="GPCR_Rhodpsn_7TM"/>
</dbReference>